<comment type="caution">
    <text evidence="3">The sequence shown here is derived from an EMBL/GenBank/DDBJ whole genome shotgun (WGS) entry which is preliminary data.</text>
</comment>
<dbReference type="EMBL" id="MU839827">
    <property type="protein sequence ID" value="KAK1761039.1"/>
    <property type="molecule type" value="Genomic_DNA"/>
</dbReference>
<keyword evidence="2" id="KW-0472">Membrane</keyword>
<organism evidence="3 4">
    <name type="scientific">Echria macrotheca</name>
    <dbReference type="NCBI Taxonomy" id="438768"/>
    <lineage>
        <taxon>Eukaryota</taxon>
        <taxon>Fungi</taxon>
        <taxon>Dikarya</taxon>
        <taxon>Ascomycota</taxon>
        <taxon>Pezizomycotina</taxon>
        <taxon>Sordariomycetes</taxon>
        <taxon>Sordariomycetidae</taxon>
        <taxon>Sordariales</taxon>
        <taxon>Schizotheciaceae</taxon>
        <taxon>Echria</taxon>
    </lineage>
</organism>
<keyword evidence="2" id="KW-1133">Transmembrane helix</keyword>
<keyword evidence="2" id="KW-0812">Transmembrane</keyword>
<feature type="transmembrane region" description="Helical" evidence="2">
    <location>
        <begin position="317"/>
        <end position="336"/>
    </location>
</feature>
<reference evidence="3" key="1">
    <citation type="submission" date="2023-06" db="EMBL/GenBank/DDBJ databases">
        <title>Genome-scale phylogeny and comparative genomics of the fungal order Sordariales.</title>
        <authorList>
            <consortium name="Lawrence Berkeley National Laboratory"/>
            <person name="Hensen N."/>
            <person name="Bonometti L."/>
            <person name="Westerberg I."/>
            <person name="Brannstrom I.O."/>
            <person name="Guillou S."/>
            <person name="Cros-Aarteil S."/>
            <person name="Calhoun S."/>
            <person name="Haridas S."/>
            <person name="Kuo A."/>
            <person name="Mondo S."/>
            <person name="Pangilinan J."/>
            <person name="Riley R."/>
            <person name="Labutti K."/>
            <person name="Andreopoulos B."/>
            <person name="Lipzen A."/>
            <person name="Chen C."/>
            <person name="Yanf M."/>
            <person name="Daum C."/>
            <person name="Ng V."/>
            <person name="Clum A."/>
            <person name="Steindorff A."/>
            <person name="Ohm R."/>
            <person name="Martin F."/>
            <person name="Silar P."/>
            <person name="Natvig D."/>
            <person name="Lalanne C."/>
            <person name="Gautier V."/>
            <person name="Ament-Velasquez S.L."/>
            <person name="Kruys A."/>
            <person name="Hutchinson M.I."/>
            <person name="Powell A.J."/>
            <person name="Barry K."/>
            <person name="Miller A.N."/>
            <person name="Grigoriev I.V."/>
            <person name="Debuchy R."/>
            <person name="Gladieux P."/>
            <person name="Thoren M.H."/>
            <person name="Johannesson H."/>
        </authorList>
    </citation>
    <scope>NUCLEOTIDE SEQUENCE</scope>
    <source>
        <strain evidence="3">PSN4</strain>
    </source>
</reference>
<feature type="compositionally biased region" description="Low complexity" evidence="1">
    <location>
        <begin position="93"/>
        <end position="102"/>
    </location>
</feature>
<protein>
    <submittedName>
        <fullName evidence="3">Uncharacterized protein</fullName>
    </submittedName>
</protein>
<feature type="region of interest" description="Disordered" evidence="1">
    <location>
        <begin position="90"/>
        <end position="114"/>
    </location>
</feature>
<keyword evidence="4" id="KW-1185">Reference proteome</keyword>
<dbReference type="AlphaFoldDB" id="A0AAJ0FGI2"/>
<evidence type="ECO:0000256" key="1">
    <source>
        <dbReference type="SAM" id="MobiDB-lite"/>
    </source>
</evidence>
<evidence type="ECO:0000256" key="2">
    <source>
        <dbReference type="SAM" id="Phobius"/>
    </source>
</evidence>
<name>A0AAJ0FGI2_9PEZI</name>
<accession>A0AAJ0FGI2</accession>
<gene>
    <name evidence="3" type="ORF">QBC47DRAFT_368919</name>
</gene>
<dbReference type="Proteomes" id="UP001239445">
    <property type="component" value="Unassembled WGS sequence"/>
</dbReference>
<proteinExistence type="predicted"/>
<evidence type="ECO:0000313" key="3">
    <source>
        <dbReference type="EMBL" id="KAK1761039.1"/>
    </source>
</evidence>
<sequence length="352" mass="40078">MANSNANPNPFSQPLTTPLAPSDALTFLQSLLALPKQPTNLEIYRRYCTQQVDLIANHTPGTTLTTYQSLLDTASLLRQSHSRSDLLAQLAKPPTNNPTQQPATHHGPGSTQEENTLHLTARLLTMLRIGEIPHEILGGRHLSWTGPDSLADFVHSYFQPTPILGHELIRFEKTFNALNLVRIANLSIQWTDNLADHLRLVNDDKTLRIFHHAGFLLSQEQNSPLFPDGFVCETLQTLALLFPKYDNPVRAWYRTQALKHGLDYEAVEAGHLVTDDRQAEKFMYWRDRLVVLKQAYDEARPLTIGQWWHDRRNGVQWYTFWVALWVLFLTILFGLVQSIEGAMQVYAAFHPG</sequence>
<evidence type="ECO:0000313" key="4">
    <source>
        <dbReference type="Proteomes" id="UP001239445"/>
    </source>
</evidence>